<dbReference type="EMBL" id="LAZR01002037">
    <property type="protein sequence ID" value="KKN35454.1"/>
    <property type="molecule type" value="Genomic_DNA"/>
</dbReference>
<sequence length="87" mass="9553">MAKYKNIQELAGAFKSGKLKDWVLMVDNDSTYLRWNAGLPDGIVDDADEAADFQDKKSDEGEELWDSPEVYILGEALTAAGIPNMGV</sequence>
<protein>
    <submittedName>
        <fullName evidence="1">Uncharacterized protein</fullName>
    </submittedName>
</protein>
<comment type="caution">
    <text evidence="1">The sequence shown here is derived from an EMBL/GenBank/DDBJ whole genome shotgun (WGS) entry which is preliminary data.</text>
</comment>
<accession>A0A0F9PZ20</accession>
<dbReference type="AlphaFoldDB" id="A0A0F9PZ20"/>
<proteinExistence type="predicted"/>
<organism evidence="1">
    <name type="scientific">marine sediment metagenome</name>
    <dbReference type="NCBI Taxonomy" id="412755"/>
    <lineage>
        <taxon>unclassified sequences</taxon>
        <taxon>metagenomes</taxon>
        <taxon>ecological metagenomes</taxon>
    </lineage>
</organism>
<name>A0A0F9PZ20_9ZZZZ</name>
<reference evidence="1" key="1">
    <citation type="journal article" date="2015" name="Nature">
        <title>Complex archaea that bridge the gap between prokaryotes and eukaryotes.</title>
        <authorList>
            <person name="Spang A."/>
            <person name="Saw J.H."/>
            <person name="Jorgensen S.L."/>
            <person name="Zaremba-Niedzwiedzka K."/>
            <person name="Martijn J."/>
            <person name="Lind A.E."/>
            <person name="van Eijk R."/>
            <person name="Schleper C."/>
            <person name="Guy L."/>
            <person name="Ettema T.J."/>
        </authorList>
    </citation>
    <scope>NUCLEOTIDE SEQUENCE</scope>
</reference>
<gene>
    <name evidence="1" type="ORF">LCGC14_0783570</name>
</gene>
<evidence type="ECO:0000313" key="1">
    <source>
        <dbReference type="EMBL" id="KKN35454.1"/>
    </source>
</evidence>